<sequence>MPALSEALRPAPPPGRAQGGAGVLPAHRLTVAAFDALARGGGGVEALGVLARAQRSKRMLLLRAIVEEAGDGTTRDLYAELARAHRRSPGVVDDVLAYPAVGVWAWRTLSALTTRGESAALARLAGLVAACAARLGERFTGEVPVRSGLAALPSLGAAHVGGRHAAVRVGPYGTRLVGGHRTVRVNGEGWLGLSRRRAGAATLVLDDVDPDRFPPGVRLRPRLAARETGHWWKTIAEAVELLRRHHPGSAEECLAVTGVLTPVAGPAGIQVSASSRHAFGSIALSVPVDAPGTAVTLVHEVQHSKLNALMDLFELAPPDTGERFYAPWRSDPRPVDGLLHGAYAHLGIARFWRVQRHVERNAAARVHAHVEYVRWRDGALAVSRLLAGRLLPPGERLAAGMREVLESWLDDPVPPEAARTAAGLARDHRERWKPRRARAADPPLP</sequence>
<dbReference type="AlphaFoldDB" id="A0A919V4J7"/>
<name>A0A919V4J7_9ACTN</name>
<protein>
    <submittedName>
        <fullName evidence="2">HEXXH motif domain-containing protein</fullName>
    </submittedName>
</protein>
<gene>
    <name evidence="2" type="ORF">Ssi02_22410</name>
</gene>
<organism evidence="2 3">
    <name type="scientific">Sinosporangium siamense</name>
    <dbReference type="NCBI Taxonomy" id="1367973"/>
    <lineage>
        <taxon>Bacteria</taxon>
        <taxon>Bacillati</taxon>
        <taxon>Actinomycetota</taxon>
        <taxon>Actinomycetes</taxon>
        <taxon>Streptosporangiales</taxon>
        <taxon>Streptosporangiaceae</taxon>
        <taxon>Sinosporangium</taxon>
    </lineage>
</organism>
<accession>A0A919V4J7</accession>
<feature type="region of interest" description="Disordered" evidence="1">
    <location>
        <begin position="1"/>
        <end position="22"/>
    </location>
</feature>
<reference evidence="2" key="1">
    <citation type="submission" date="2021-01" db="EMBL/GenBank/DDBJ databases">
        <title>Whole genome shotgun sequence of Sinosporangium siamense NBRC 109515.</title>
        <authorList>
            <person name="Komaki H."/>
            <person name="Tamura T."/>
        </authorList>
    </citation>
    <scope>NUCLEOTIDE SEQUENCE</scope>
    <source>
        <strain evidence="2">NBRC 109515</strain>
    </source>
</reference>
<evidence type="ECO:0000313" key="2">
    <source>
        <dbReference type="EMBL" id="GII92010.1"/>
    </source>
</evidence>
<dbReference type="Proteomes" id="UP000606172">
    <property type="component" value="Unassembled WGS sequence"/>
</dbReference>
<evidence type="ECO:0000256" key="1">
    <source>
        <dbReference type="SAM" id="MobiDB-lite"/>
    </source>
</evidence>
<dbReference type="EMBL" id="BOOW01000013">
    <property type="protein sequence ID" value="GII92010.1"/>
    <property type="molecule type" value="Genomic_DNA"/>
</dbReference>
<dbReference type="InterPro" id="IPR026337">
    <property type="entry name" value="AKG_HExxH"/>
</dbReference>
<keyword evidence="3" id="KW-1185">Reference proteome</keyword>
<comment type="caution">
    <text evidence="2">The sequence shown here is derived from an EMBL/GenBank/DDBJ whole genome shotgun (WGS) entry which is preliminary data.</text>
</comment>
<evidence type="ECO:0000313" key="3">
    <source>
        <dbReference type="Proteomes" id="UP000606172"/>
    </source>
</evidence>
<feature type="region of interest" description="Disordered" evidence="1">
    <location>
        <begin position="413"/>
        <end position="445"/>
    </location>
</feature>
<dbReference type="NCBIfam" id="TIGR04267">
    <property type="entry name" value="mod_HExxH"/>
    <property type="match status" value="1"/>
</dbReference>
<proteinExistence type="predicted"/>